<dbReference type="Pfam" id="PF02325">
    <property type="entry name" value="CCB3_YggT"/>
    <property type="match status" value="1"/>
</dbReference>
<organism evidence="3 4">
    <name type="scientific">Paenibacillus eucommiae</name>
    <dbReference type="NCBI Taxonomy" id="1355755"/>
    <lineage>
        <taxon>Bacteria</taxon>
        <taxon>Bacillati</taxon>
        <taxon>Bacillota</taxon>
        <taxon>Bacilli</taxon>
        <taxon>Bacillales</taxon>
        <taxon>Paenibacillaceae</taxon>
        <taxon>Paenibacillus</taxon>
    </lineage>
</organism>
<protein>
    <submittedName>
        <fullName evidence="3">YggT family protein</fullName>
    </submittedName>
</protein>
<keyword evidence="2" id="KW-0812">Transmembrane</keyword>
<evidence type="ECO:0000313" key="3">
    <source>
        <dbReference type="EMBL" id="MBP1992780.1"/>
    </source>
</evidence>
<reference evidence="3 4" key="1">
    <citation type="submission" date="2021-03" db="EMBL/GenBank/DDBJ databases">
        <title>Genomic Encyclopedia of Type Strains, Phase IV (KMG-IV): sequencing the most valuable type-strain genomes for metagenomic binning, comparative biology and taxonomic classification.</title>
        <authorList>
            <person name="Goeker M."/>
        </authorList>
    </citation>
    <scope>NUCLEOTIDE SEQUENCE [LARGE SCALE GENOMIC DNA]</scope>
    <source>
        <strain evidence="3 4">DSM 26048</strain>
    </source>
</reference>
<dbReference type="InterPro" id="IPR003425">
    <property type="entry name" value="CCB3/YggT"/>
</dbReference>
<evidence type="ECO:0000256" key="2">
    <source>
        <dbReference type="SAM" id="Phobius"/>
    </source>
</evidence>
<sequence length="91" mass="10617">MLGYLFYYIDLITQIYYFMIIAYILLSWFPNARESFVGQLLTKLVEPYLRPFRRFIPSIGVIDLSPIAALFALFFVKTGIKAVIYFIAGLF</sequence>
<keyword evidence="4" id="KW-1185">Reference proteome</keyword>
<gene>
    <name evidence="3" type="ORF">J2Z66_004393</name>
</gene>
<feature type="transmembrane region" description="Helical" evidence="2">
    <location>
        <begin position="7"/>
        <end position="29"/>
    </location>
</feature>
<evidence type="ECO:0000313" key="4">
    <source>
        <dbReference type="Proteomes" id="UP001519287"/>
    </source>
</evidence>
<keyword evidence="2" id="KW-0472">Membrane</keyword>
<comment type="caution">
    <text evidence="3">The sequence shown here is derived from an EMBL/GenBank/DDBJ whole genome shotgun (WGS) entry which is preliminary data.</text>
</comment>
<proteinExistence type="inferred from homology"/>
<dbReference type="EMBL" id="JAGGLB010000015">
    <property type="protein sequence ID" value="MBP1992780.1"/>
    <property type="molecule type" value="Genomic_DNA"/>
</dbReference>
<accession>A0ABS4IYW0</accession>
<dbReference type="PANTHER" id="PTHR33219:SF14">
    <property type="entry name" value="PROTEIN COFACTOR ASSEMBLY OF COMPLEX C SUBUNIT B CCB3, CHLOROPLASTIC-RELATED"/>
    <property type="match status" value="1"/>
</dbReference>
<keyword evidence="2" id="KW-1133">Transmembrane helix</keyword>
<evidence type="ECO:0000256" key="1">
    <source>
        <dbReference type="ARBA" id="ARBA00010894"/>
    </source>
</evidence>
<dbReference type="PANTHER" id="PTHR33219">
    <property type="entry name" value="YLMG HOMOLOG PROTEIN 2, CHLOROPLASTIC"/>
    <property type="match status" value="1"/>
</dbReference>
<dbReference type="Proteomes" id="UP001519287">
    <property type="component" value="Unassembled WGS sequence"/>
</dbReference>
<comment type="similarity">
    <text evidence="1">Belongs to the YggT family.</text>
</comment>
<name>A0ABS4IYW0_9BACL</name>